<reference evidence="1 2" key="1">
    <citation type="submission" date="2016-10" db="EMBL/GenBank/DDBJ databases">
        <authorList>
            <person name="de Groot N.N."/>
        </authorList>
    </citation>
    <scope>NUCLEOTIDE SEQUENCE [LARGE SCALE GENOMIC DNA]</scope>
    <source>
        <strain evidence="1 2">DSM 43794</strain>
    </source>
</reference>
<dbReference type="AlphaFoldDB" id="A0A1H1DZE0"/>
<organism evidence="1 2">
    <name type="scientific">Thermostaphylospora chromogena</name>
    <dbReference type="NCBI Taxonomy" id="35622"/>
    <lineage>
        <taxon>Bacteria</taxon>
        <taxon>Bacillati</taxon>
        <taxon>Actinomycetota</taxon>
        <taxon>Actinomycetes</taxon>
        <taxon>Streptosporangiales</taxon>
        <taxon>Thermomonosporaceae</taxon>
        <taxon>Thermostaphylospora</taxon>
    </lineage>
</organism>
<name>A0A1H1DZE0_9ACTN</name>
<protein>
    <submittedName>
        <fullName evidence="1">Uncharacterized protein</fullName>
    </submittedName>
</protein>
<dbReference type="Proteomes" id="UP000217103">
    <property type="component" value="Unassembled WGS sequence"/>
</dbReference>
<evidence type="ECO:0000313" key="2">
    <source>
        <dbReference type="Proteomes" id="UP000217103"/>
    </source>
</evidence>
<evidence type="ECO:0000313" key="1">
    <source>
        <dbReference type="EMBL" id="SDQ81629.1"/>
    </source>
</evidence>
<dbReference type="EMBL" id="FNKK01000002">
    <property type="protein sequence ID" value="SDQ81629.1"/>
    <property type="molecule type" value="Genomic_DNA"/>
</dbReference>
<accession>A0A1H1DZE0</accession>
<proteinExistence type="predicted"/>
<dbReference type="Gene3D" id="2.10.230.10">
    <property type="entry name" value="Heat shock protein DnaJ, cysteine-rich domain"/>
    <property type="match status" value="1"/>
</dbReference>
<gene>
    <name evidence="1" type="ORF">SAMN04489764_2233</name>
</gene>
<sequence>MTGPITCPECDGAGVEILGVLHLACRFCGGRGWVGGEHEPAEAGEGPPPVWEHGMWRDPMVSSVLKCRRCLGSGVVVSVDRAARRLARMPCSCRR</sequence>
<keyword evidence="2" id="KW-1185">Reference proteome</keyword>